<protein>
    <submittedName>
        <fullName evidence="1">Lanthionine synthetase C family protein</fullName>
    </submittedName>
</protein>
<evidence type="ECO:0000313" key="1">
    <source>
        <dbReference type="EMBL" id="MBD7958846.1"/>
    </source>
</evidence>
<dbReference type="RefSeq" id="WP_191720039.1">
    <property type="nucleotide sequence ID" value="NZ_JACSQP010000015.1"/>
</dbReference>
<dbReference type="InterPro" id="IPR012341">
    <property type="entry name" value="6hp_glycosidase-like_sf"/>
</dbReference>
<name>A0ABR8S5W0_9MICO</name>
<dbReference type="SUPFAM" id="SSF158745">
    <property type="entry name" value="LanC-like"/>
    <property type="match status" value="1"/>
</dbReference>
<proteinExistence type="predicted"/>
<sequence>MAELVLSAVLDRDWRHLDSSLYAGLPGVALTLLAGAPGRPELAETARAMCSELSDRLDAQRPPSRVPTDRGGLFAGASGCALLALRLFDYYREPSYLALAEQALDYDLASLTAGRDGSLHVNEGWRLLPYLGYGSAGIGVVLAQFLTYVPGATRCQRALEGILLAASAPFTVQAGLMHGRAGLVYFLSTTARLGFAPPLARRALDQHVAALSLHAIDGEDGVRFAGNGLLRASCDLATGSAGVLAVLTQCASFARGSTPLTTALPFLEPLPLGESANLRSSFLGR</sequence>
<dbReference type="InterPro" id="IPR058053">
    <property type="entry name" value="RamC_C"/>
</dbReference>
<gene>
    <name evidence="1" type="ORF">H9651_14500</name>
</gene>
<dbReference type="Gene3D" id="1.50.10.10">
    <property type="match status" value="1"/>
</dbReference>
<dbReference type="Proteomes" id="UP000648352">
    <property type="component" value="Unassembled WGS sequence"/>
</dbReference>
<organism evidence="1 2">
    <name type="scientific">Microbacterium pullorum</name>
    <dbReference type="NCBI Taxonomy" id="2762236"/>
    <lineage>
        <taxon>Bacteria</taxon>
        <taxon>Bacillati</taxon>
        <taxon>Actinomycetota</taxon>
        <taxon>Actinomycetes</taxon>
        <taxon>Micrococcales</taxon>
        <taxon>Microbacteriaceae</taxon>
        <taxon>Microbacterium</taxon>
    </lineage>
</organism>
<evidence type="ECO:0000313" key="2">
    <source>
        <dbReference type="Proteomes" id="UP000648352"/>
    </source>
</evidence>
<dbReference type="PRINTS" id="PR01950">
    <property type="entry name" value="LANCSUPER"/>
</dbReference>
<dbReference type="EMBL" id="JACSQP010000015">
    <property type="protein sequence ID" value="MBD7958846.1"/>
    <property type="molecule type" value="Genomic_DNA"/>
</dbReference>
<accession>A0ABR8S5W0</accession>
<dbReference type="InterPro" id="IPR007822">
    <property type="entry name" value="LANC-like"/>
</dbReference>
<comment type="caution">
    <text evidence="1">The sequence shown here is derived from an EMBL/GenBank/DDBJ whole genome shotgun (WGS) entry which is preliminary data.</text>
</comment>
<keyword evidence="2" id="KW-1185">Reference proteome</keyword>
<dbReference type="CDD" id="cd04791">
    <property type="entry name" value="LanC_SerThrkinase"/>
    <property type="match status" value="1"/>
</dbReference>
<reference evidence="1 2" key="1">
    <citation type="submission" date="2020-08" db="EMBL/GenBank/DDBJ databases">
        <title>A Genomic Blueprint of the Chicken Gut Microbiome.</title>
        <authorList>
            <person name="Gilroy R."/>
            <person name="Ravi A."/>
            <person name="Getino M."/>
            <person name="Pursley I."/>
            <person name="Horton D.L."/>
            <person name="Alikhan N.-F."/>
            <person name="Baker D."/>
            <person name="Gharbi K."/>
            <person name="Hall N."/>
            <person name="Watson M."/>
            <person name="Adriaenssens E.M."/>
            <person name="Foster-Nyarko E."/>
            <person name="Jarju S."/>
            <person name="Secka A."/>
            <person name="Antonio M."/>
            <person name="Oren A."/>
            <person name="Chaudhuri R."/>
            <person name="La Ragione R.M."/>
            <person name="Hildebrand F."/>
            <person name="Pallen M.J."/>
        </authorList>
    </citation>
    <scope>NUCLEOTIDE SEQUENCE [LARGE SCALE GENOMIC DNA]</scope>
    <source>
        <strain evidence="1 2">Sa4CUA7</strain>
    </source>
</reference>